<proteinExistence type="predicted"/>
<protein>
    <submittedName>
        <fullName evidence="1">Uncharacterized protein</fullName>
    </submittedName>
</protein>
<comment type="caution">
    <text evidence="1">The sequence shown here is derived from an EMBL/GenBank/DDBJ whole genome shotgun (WGS) entry which is preliminary data.</text>
</comment>
<dbReference type="Proteomes" id="UP000013270">
    <property type="component" value="Unassembled WGS sequence"/>
</dbReference>
<evidence type="ECO:0000313" key="2">
    <source>
        <dbReference type="Proteomes" id="UP000013270"/>
    </source>
</evidence>
<dbReference type="AlphaFoldDB" id="N8YP58"/>
<accession>N8YP58</accession>
<dbReference type="EMBL" id="APPK01000021">
    <property type="protein sequence ID" value="ENV23079.1"/>
    <property type="molecule type" value="Genomic_DNA"/>
</dbReference>
<name>N8YP58_ACIBZ</name>
<gene>
    <name evidence="1" type="ORF">F963_00920</name>
</gene>
<organism evidence="1 2">
    <name type="scientific">Acinetobacter bereziniae NIPH 3</name>
    <dbReference type="NCBI Taxonomy" id="1217651"/>
    <lineage>
        <taxon>Bacteria</taxon>
        <taxon>Pseudomonadati</taxon>
        <taxon>Pseudomonadota</taxon>
        <taxon>Gammaproteobacteria</taxon>
        <taxon>Moraxellales</taxon>
        <taxon>Moraxellaceae</taxon>
        <taxon>Acinetobacter</taxon>
    </lineage>
</organism>
<evidence type="ECO:0000313" key="1">
    <source>
        <dbReference type="EMBL" id="ENV23079.1"/>
    </source>
</evidence>
<sequence>MKLQHIVLFLQRCLTGALNKKTSALALVLYG</sequence>
<dbReference type="HOGENOM" id="CLU_3394600_0_0_6"/>
<reference evidence="1 2" key="1">
    <citation type="submission" date="2013-02" db="EMBL/GenBank/DDBJ databases">
        <title>The Genome Sequence of Acinetobacter bereziniae NIPH 3.</title>
        <authorList>
            <consortium name="The Broad Institute Genome Sequencing Platform"/>
            <consortium name="The Broad Institute Genome Sequencing Center for Infectious Disease"/>
            <person name="Cerqueira G."/>
            <person name="Feldgarden M."/>
            <person name="Courvalin P."/>
            <person name="Perichon B."/>
            <person name="Grillot-Courvalin C."/>
            <person name="Clermont D."/>
            <person name="Rocha E."/>
            <person name="Yoon E.-J."/>
            <person name="Nemec A."/>
            <person name="Walker B."/>
            <person name="Young S.K."/>
            <person name="Zeng Q."/>
            <person name="Gargeya S."/>
            <person name="Fitzgerald M."/>
            <person name="Haas B."/>
            <person name="Abouelleil A."/>
            <person name="Alvarado L."/>
            <person name="Arachchi H.M."/>
            <person name="Berlin A.M."/>
            <person name="Chapman S.B."/>
            <person name="Dewar J."/>
            <person name="Goldberg J."/>
            <person name="Griggs A."/>
            <person name="Gujja S."/>
            <person name="Hansen M."/>
            <person name="Howarth C."/>
            <person name="Imamovic A."/>
            <person name="Larimer J."/>
            <person name="McCowan C."/>
            <person name="Murphy C."/>
            <person name="Neiman D."/>
            <person name="Pearson M."/>
            <person name="Priest M."/>
            <person name="Roberts A."/>
            <person name="Saif S."/>
            <person name="Shea T."/>
            <person name="Sisk P."/>
            <person name="Sykes S."/>
            <person name="Wortman J."/>
            <person name="Nusbaum C."/>
            <person name="Birren B."/>
        </authorList>
    </citation>
    <scope>NUCLEOTIDE SEQUENCE [LARGE SCALE GENOMIC DNA]</scope>
    <source>
        <strain evidence="1 2">NIPH 3</strain>
    </source>
</reference>